<gene>
    <name evidence="2" type="ordered locus">LGAS_1762</name>
</gene>
<accession>A0A805ZJG0</accession>
<dbReference type="GO" id="GO:0052689">
    <property type="term" value="F:carboxylic ester hydrolase activity"/>
    <property type="evidence" value="ECO:0007669"/>
    <property type="project" value="TreeGrafter"/>
</dbReference>
<dbReference type="PANTHER" id="PTHR43265">
    <property type="entry name" value="ESTERASE ESTD"/>
    <property type="match status" value="1"/>
</dbReference>
<evidence type="ECO:0000313" key="3">
    <source>
        <dbReference type="Proteomes" id="UP000000664"/>
    </source>
</evidence>
<sequence>MKLKKKKVGIYMATITIERDGLNLVGTREEPFGEIYDMAIIFHGFTANRNTPLLKEIADELRDENIASVRFDFNGHGDSDGKFENMTVLNEIEDANAILNYVKTDPHVRNIYLVGHSQGGVVASMLAGLYPDIIKKVVLLAPAATLKTDALNGSTQGVKYNPDHIPDRLPFKDLTLGGFYLRIAQQLPIYEVSVHFTRPVCLIHGANDTVVSPDASKKYDQVYENSTLHLVEGADHSFTDTYQKTAADLTAEFLQDNNTF</sequence>
<dbReference type="EMBL" id="CP000413">
    <property type="protein sequence ID" value="ABJ61050.1"/>
    <property type="molecule type" value="Genomic_DNA"/>
</dbReference>
<feature type="domain" description="Serine aminopeptidase S33" evidence="1">
    <location>
        <begin position="40"/>
        <end position="149"/>
    </location>
</feature>
<dbReference type="InterPro" id="IPR029058">
    <property type="entry name" value="AB_hydrolase_fold"/>
</dbReference>
<evidence type="ECO:0000259" key="1">
    <source>
        <dbReference type="Pfam" id="PF12146"/>
    </source>
</evidence>
<evidence type="ECO:0000313" key="2">
    <source>
        <dbReference type="EMBL" id="ABJ61050.1"/>
    </source>
</evidence>
<keyword evidence="2" id="KW-0378">Hydrolase</keyword>
<dbReference type="AlphaFoldDB" id="A0A805ZJG0"/>
<dbReference type="InterPro" id="IPR053145">
    <property type="entry name" value="AB_hydrolase_Est10"/>
</dbReference>
<name>A0A805ZJG0_LACGA</name>
<dbReference type="Gene3D" id="3.40.50.1820">
    <property type="entry name" value="alpha/beta hydrolase"/>
    <property type="match status" value="1"/>
</dbReference>
<dbReference type="PANTHER" id="PTHR43265:SF1">
    <property type="entry name" value="ESTERASE ESTD"/>
    <property type="match status" value="1"/>
</dbReference>
<dbReference type="KEGG" id="lga:LGAS_1762"/>
<organism evidence="2 3">
    <name type="scientific">Lactobacillus gasseri (strain ATCC 33323 / DSM 20243 / BCRC 14619 / CIP 102991 / JCM 1131 / KCTC 3163 / NCIMB 11718 / NCTC 13722 / AM63)</name>
    <dbReference type="NCBI Taxonomy" id="324831"/>
    <lineage>
        <taxon>Bacteria</taxon>
        <taxon>Bacillati</taxon>
        <taxon>Bacillota</taxon>
        <taxon>Bacilli</taxon>
        <taxon>Lactobacillales</taxon>
        <taxon>Lactobacillaceae</taxon>
        <taxon>Lactobacillus</taxon>
    </lineage>
</organism>
<dbReference type="ESTHER" id="lacga-q040s2">
    <property type="family name" value="FAE-Bacterial-promiscuous"/>
</dbReference>
<dbReference type="Pfam" id="PF12146">
    <property type="entry name" value="Hydrolase_4"/>
    <property type="match status" value="1"/>
</dbReference>
<dbReference type="Proteomes" id="UP000000664">
    <property type="component" value="Chromosome"/>
</dbReference>
<protein>
    <submittedName>
        <fullName evidence="2">Alpha/beta superfamily hydrolase</fullName>
    </submittedName>
</protein>
<dbReference type="SUPFAM" id="SSF53474">
    <property type="entry name" value="alpha/beta-Hydrolases"/>
    <property type="match status" value="1"/>
</dbReference>
<proteinExistence type="predicted"/>
<dbReference type="InterPro" id="IPR022742">
    <property type="entry name" value="Hydrolase_4"/>
</dbReference>
<reference evidence="2 3" key="1">
    <citation type="journal article" date="2006" name="Proc. Natl. Acad. Sci. U.S.A.">
        <title>Comparative genomics of the lactic acid bacteria.</title>
        <authorList>
            <person name="Makarova K."/>
            <person name="Slesarev A."/>
            <person name="Wolf Y."/>
            <person name="Sorokin A."/>
            <person name="Mirkin B."/>
            <person name="Koonin E."/>
            <person name="Pavlov A."/>
            <person name="Pavlova N."/>
            <person name="Karamychev V."/>
            <person name="Polouchine N."/>
            <person name="Shakhova V."/>
            <person name="Grigoriev I."/>
            <person name="Lou Y."/>
            <person name="Rohksar D."/>
            <person name="Lucas S."/>
            <person name="Huang K."/>
            <person name="Goodstein D.M."/>
            <person name="Hawkins T."/>
            <person name="Plengvidhya V."/>
            <person name="Welker D."/>
            <person name="Hughes J."/>
            <person name="Goh Y."/>
            <person name="Benson A."/>
            <person name="Baldwin K."/>
            <person name="Lee J.H."/>
            <person name="Diaz-Muniz I."/>
            <person name="Dosti B."/>
            <person name="Smeianov V."/>
            <person name="Wechter W."/>
            <person name="Barabote R."/>
            <person name="Lorca G."/>
            <person name="Altermann E."/>
            <person name="Barrangou R."/>
            <person name="Ganesan B."/>
            <person name="Xie Y."/>
            <person name="Rawsthorne H."/>
            <person name="Tamir D."/>
            <person name="Parker C."/>
            <person name="Breidt F."/>
            <person name="Broadbent J."/>
            <person name="Hutkins R."/>
            <person name="O'Sullivan D."/>
            <person name="Steele J."/>
            <person name="Unlu G."/>
            <person name="Saier M."/>
            <person name="Klaenhammer T."/>
            <person name="Richardson P."/>
            <person name="Kozyavkin S."/>
            <person name="Weimer B."/>
            <person name="Mills D."/>
        </authorList>
    </citation>
    <scope>NUCLEOTIDE SEQUENCE [LARGE SCALE GENOMIC DNA]</scope>
    <source>
        <strain evidence="3">ATCC 33323 / DSM 20243 / BCRC 14619 / CIP 102991 / JCM 1131 / KCTC 3163 / NCIMB 11718 / NCTC 13722 / AM63</strain>
    </source>
</reference>